<sequence length="1237" mass="141722">MEGRVKKLIDCITSNKSFELSQIASFQLGELSKDDSDLVCEEVSNLFYHVNWDVRIAAGLALSQILQKIQCLCITSASSFKLENLNLSYEEPDPSKKRNLELNGFQKLLEKSREKMLIGSWDEKHGACIAMKELVNSHFLCKECLEDAICRCLVIIGKDQVADYAEDLPEYPLRDLASDIISISKSAVREEALENFLSQLIEVTEPQGPLICLRKSKIYTQKAYKNIKNCLAQSEDIVLEACHYLTKYPLDQDQELVDILCNIIIESDDLSASLKYAIQVVDKLLNLGCRISCDMEKLYHLFFHKLQAVRYSTYSAFLGIIKTQQIDHESLFRIITQGIILENNKQIIQKCFELADSISQQYGISQFIIKFWNNWVNFLKNRRFEDYSFMLIYGQPGESPKEVYSFVDSESTDDINTIPYLEAKQFRGIWNICKAIKYVRRNENFTLGRVGANFTSIENIFHVLSSENANDYNDLLNVITTFPESSDGKLGFLRLRVLSCYRVAKLAIKEKIPLPDKITPILQVIVTGFTNESVPFLRYKIAKTAARITLAAIGRTCNEKFVQNLMKIDSLPLIKELQIIHKEAIVNRFQFYKALVEQPILNSLQNLKILTVYIHQSLFPLFIQLFSQILQAVDIEETNVIIVNIAIQIEECLIMFITHFLRDAEDNQLKENLLLVLQELLSPKYSHKLIPYSACFVLPLLKNLNSSLGHAITRIFGEILNLVLLDSPINEICEGLQRYREEGLHFLGQLKGSYELPTYEQRVKVNGISLREYQKEGIAWLRFLNIFGLCGMLCDEMGLGKTIQTLCAVAEAHLDYQDAISLVVCPTSVTGHWKEEVHRYFDKNILDADEFENNKKFSQGLLVISYNSLKKHIETLKEIEFLYIILDEGHLISNPNTQTYKAILQLKGKHRLILTGTPLQNKILELWPFFNFLMPGFLGTSAEFSNNYEKYLKPKKSEKQIQFRDEHAALKKLNLLHKKVLPFILRRLKKDVLQDLPEKIIQDYYVNLTTLQAFLLSKIKDEKSMKNDPLKEIIDIRKICNHPILKDSSANPSYKESPKLTALKELLIDCEIPEESGSGHKALIFSQMKKMLDLVENELLAKEFPLTAYKRLDGKTPLQKRADIVNEFNQNPKFRLMLLTTETGGLGLNLQSADVVIFIDHDWNPVKDLQAMDRAHRIGQKNVVNVYRLITKNTIEEEILGLQAFKSKIAETLVNVDNASMQAIDTISLLGNLSEAK</sequence>
<dbReference type="AlphaFoldDB" id="A0AAU9JT19"/>
<dbReference type="EMBL" id="CAJZBQ010000036">
    <property type="protein sequence ID" value="CAG9324841.1"/>
    <property type="molecule type" value="Genomic_DNA"/>
</dbReference>
<protein>
    <submittedName>
        <fullName evidence="4">Uncharacterized protein</fullName>
    </submittedName>
</protein>
<dbReference type="GO" id="GO:0005524">
    <property type="term" value="F:ATP binding"/>
    <property type="evidence" value="ECO:0007669"/>
    <property type="project" value="InterPro"/>
</dbReference>
<name>A0AAU9JT19_9CILI</name>
<dbReference type="Gene3D" id="3.40.50.10810">
    <property type="entry name" value="Tandem AAA-ATPase domain"/>
    <property type="match status" value="1"/>
</dbReference>
<dbReference type="InterPro" id="IPR016024">
    <property type="entry name" value="ARM-type_fold"/>
</dbReference>
<dbReference type="Pfam" id="PF00271">
    <property type="entry name" value="Helicase_C"/>
    <property type="match status" value="1"/>
</dbReference>
<dbReference type="InterPro" id="IPR014001">
    <property type="entry name" value="Helicase_ATP-bd"/>
</dbReference>
<dbReference type="InterPro" id="IPR044972">
    <property type="entry name" value="Mot1"/>
</dbReference>
<proteinExistence type="predicted"/>
<dbReference type="InterPro" id="IPR038718">
    <property type="entry name" value="SNF2-like_sf"/>
</dbReference>
<evidence type="ECO:0000313" key="5">
    <source>
        <dbReference type="Proteomes" id="UP001162131"/>
    </source>
</evidence>
<dbReference type="PROSITE" id="PS51192">
    <property type="entry name" value="HELICASE_ATP_BIND_1"/>
    <property type="match status" value="1"/>
</dbReference>
<dbReference type="InterPro" id="IPR001650">
    <property type="entry name" value="Helicase_C-like"/>
</dbReference>
<evidence type="ECO:0000259" key="3">
    <source>
        <dbReference type="PROSITE" id="PS51194"/>
    </source>
</evidence>
<keyword evidence="5" id="KW-1185">Reference proteome</keyword>
<dbReference type="InterPro" id="IPR049730">
    <property type="entry name" value="SNF2/RAD54-like_C"/>
</dbReference>
<comment type="caution">
    <text evidence="4">The sequence shown here is derived from an EMBL/GenBank/DDBJ whole genome shotgun (WGS) entry which is preliminary data.</text>
</comment>
<dbReference type="Pfam" id="PF00176">
    <property type="entry name" value="SNF2-rel_dom"/>
    <property type="match status" value="1"/>
</dbReference>
<evidence type="ECO:0000256" key="1">
    <source>
        <dbReference type="ARBA" id="ARBA00022801"/>
    </source>
</evidence>
<feature type="domain" description="Helicase C-terminal" evidence="3">
    <location>
        <begin position="1062"/>
        <end position="1220"/>
    </location>
</feature>
<keyword evidence="1" id="KW-0378">Hydrolase</keyword>
<gene>
    <name evidence="4" type="ORF">BSTOLATCC_MIC36618</name>
</gene>
<dbReference type="PROSITE" id="PS51194">
    <property type="entry name" value="HELICASE_CTER"/>
    <property type="match status" value="1"/>
</dbReference>
<evidence type="ECO:0000313" key="4">
    <source>
        <dbReference type="EMBL" id="CAG9324841.1"/>
    </source>
</evidence>
<dbReference type="GO" id="GO:0003677">
    <property type="term" value="F:DNA binding"/>
    <property type="evidence" value="ECO:0007669"/>
    <property type="project" value="InterPro"/>
</dbReference>
<dbReference type="SMART" id="SM00487">
    <property type="entry name" value="DEXDc"/>
    <property type="match status" value="1"/>
</dbReference>
<dbReference type="Proteomes" id="UP001162131">
    <property type="component" value="Unassembled WGS sequence"/>
</dbReference>
<reference evidence="4" key="1">
    <citation type="submission" date="2021-09" db="EMBL/GenBank/DDBJ databases">
        <authorList>
            <consortium name="AG Swart"/>
            <person name="Singh M."/>
            <person name="Singh A."/>
            <person name="Seah K."/>
            <person name="Emmerich C."/>
        </authorList>
    </citation>
    <scope>NUCLEOTIDE SEQUENCE</scope>
    <source>
        <strain evidence="4">ATCC30299</strain>
    </source>
</reference>
<feature type="domain" description="Helicase ATP-binding" evidence="2">
    <location>
        <begin position="782"/>
        <end position="936"/>
    </location>
</feature>
<dbReference type="GO" id="GO:0016887">
    <property type="term" value="F:ATP hydrolysis activity"/>
    <property type="evidence" value="ECO:0007669"/>
    <property type="project" value="InterPro"/>
</dbReference>
<dbReference type="Gene3D" id="3.40.50.300">
    <property type="entry name" value="P-loop containing nucleotide triphosphate hydrolases"/>
    <property type="match status" value="1"/>
</dbReference>
<organism evidence="4 5">
    <name type="scientific">Blepharisma stoltei</name>
    <dbReference type="NCBI Taxonomy" id="1481888"/>
    <lineage>
        <taxon>Eukaryota</taxon>
        <taxon>Sar</taxon>
        <taxon>Alveolata</taxon>
        <taxon>Ciliophora</taxon>
        <taxon>Postciliodesmatophora</taxon>
        <taxon>Heterotrichea</taxon>
        <taxon>Heterotrichida</taxon>
        <taxon>Blepharismidae</taxon>
        <taxon>Blepharisma</taxon>
    </lineage>
</organism>
<evidence type="ECO:0000259" key="2">
    <source>
        <dbReference type="PROSITE" id="PS51192"/>
    </source>
</evidence>
<dbReference type="InterPro" id="IPR000330">
    <property type="entry name" value="SNF2_N"/>
</dbReference>
<dbReference type="PANTHER" id="PTHR36498:SF1">
    <property type="entry name" value="TATA-BINDING PROTEIN-ASSOCIATED FACTOR 172"/>
    <property type="match status" value="1"/>
</dbReference>
<dbReference type="SMART" id="SM00490">
    <property type="entry name" value="HELICc"/>
    <property type="match status" value="1"/>
</dbReference>
<dbReference type="PANTHER" id="PTHR36498">
    <property type="entry name" value="TATA-BINDING PROTEIN-ASSOCIATED FACTOR 172"/>
    <property type="match status" value="1"/>
</dbReference>
<accession>A0AAU9JT19</accession>
<dbReference type="InterPro" id="IPR027417">
    <property type="entry name" value="P-loop_NTPase"/>
</dbReference>
<dbReference type="SUPFAM" id="SSF48371">
    <property type="entry name" value="ARM repeat"/>
    <property type="match status" value="1"/>
</dbReference>
<dbReference type="GO" id="GO:0017025">
    <property type="term" value="F:TBP-class protein binding"/>
    <property type="evidence" value="ECO:0007669"/>
    <property type="project" value="InterPro"/>
</dbReference>
<dbReference type="SUPFAM" id="SSF52540">
    <property type="entry name" value="P-loop containing nucleoside triphosphate hydrolases"/>
    <property type="match status" value="2"/>
</dbReference>
<dbReference type="CDD" id="cd18793">
    <property type="entry name" value="SF2_C_SNF"/>
    <property type="match status" value="1"/>
</dbReference>